<feature type="domain" description="UspA" evidence="2">
    <location>
        <begin position="5"/>
        <end position="124"/>
    </location>
</feature>
<evidence type="ECO:0000313" key="3">
    <source>
        <dbReference type="EMBL" id="MCW1934496.1"/>
    </source>
</evidence>
<dbReference type="Proteomes" id="UP001208938">
    <property type="component" value="Unassembled WGS sequence"/>
</dbReference>
<dbReference type="PANTHER" id="PTHR46268">
    <property type="entry name" value="STRESS RESPONSE PROTEIN NHAX"/>
    <property type="match status" value="1"/>
</dbReference>
<dbReference type="CDD" id="cd00293">
    <property type="entry name" value="USP-like"/>
    <property type="match status" value="1"/>
</dbReference>
<sequence length="265" mass="28089">MPFASVIAATDLTDRSAQVPGRARLLARQPGARVLLVHVLPDEGKKRRNRDEIEAALTRVASDAGSNGIRVLSGESGAALAELATTEQAGLIVLGLHRERRVLDLLRLTTMERIVLAAPCPVLIAQLPPERPYRQVLLATDFSPGSAAALIAAARLAPEAEFHAIHALEPGSAFSRGSRDSEAALEKAEAARDAFLRTPGLPTLAEPPEIVPGGVHQVLAFRREELGADLICLGAQSGKDPQTLGNYARDLMRAPPTDVLVAKAP</sequence>
<dbReference type="InterPro" id="IPR006016">
    <property type="entry name" value="UspA"/>
</dbReference>
<dbReference type="RefSeq" id="WP_264507282.1">
    <property type="nucleotide sequence ID" value="NZ_JAPDFL010000001.1"/>
</dbReference>
<evidence type="ECO:0000259" key="2">
    <source>
        <dbReference type="Pfam" id="PF00582"/>
    </source>
</evidence>
<reference evidence="3 4" key="1">
    <citation type="submission" date="2022-10" db="EMBL/GenBank/DDBJ databases">
        <title>Pararhodobacter sp. nov., isolated from marine algae.</title>
        <authorList>
            <person name="Choi B.J."/>
            <person name="Kim J.M."/>
            <person name="Lee J.K."/>
            <person name="Choi D.G."/>
            <person name="Jeon C.O."/>
        </authorList>
    </citation>
    <scope>NUCLEOTIDE SEQUENCE [LARGE SCALE GENOMIC DNA]</scope>
    <source>
        <strain evidence="3 4">ZQ420</strain>
    </source>
</reference>
<accession>A0ABT3H3U1</accession>
<organism evidence="3 4">
    <name type="scientific">Pararhodobacter zhoushanensis</name>
    <dbReference type="NCBI Taxonomy" id="2479545"/>
    <lineage>
        <taxon>Bacteria</taxon>
        <taxon>Pseudomonadati</taxon>
        <taxon>Pseudomonadota</taxon>
        <taxon>Alphaproteobacteria</taxon>
        <taxon>Rhodobacterales</taxon>
        <taxon>Paracoccaceae</taxon>
        <taxon>Pararhodobacter</taxon>
    </lineage>
</organism>
<evidence type="ECO:0000313" key="4">
    <source>
        <dbReference type="Proteomes" id="UP001208938"/>
    </source>
</evidence>
<dbReference type="Gene3D" id="3.40.50.620">
    <property type="entry name" value="HUPs"/>
    <property type="match status" value="2"/>
</dbReference>
<dbReference type="SUPFAM" id="SSF52402">
    <property type="entry name" value="Adenine nucleotide alpha hydrolases-like"/>
    <property type="match status" value="2"/>
</dbReference>
<feature type="domain" description="UspA" evidence="2">
    <location>
        <begin position="133"/>
        <end position="263"/>
    </location>
</feature>
<keyword evidence="4" id="KW-1185">Reference proteome</keyword>
<protein>
    <submittedName>
        <fullName evidence="3">Universal stress protein</fullName>
    </submittedName>
</protein>
<comment type="caution">
    <text evidence="3">The sequence shown here is derived from an EMBL/GenBank/DDBJ whole genome shotgun (WGS) entry which is preliminary data.</text>
</comment>
<dbReference type="PANTHER" id="PTHR46268:SF6">
    <property type="entry name" value="UNIVERSAL STRESS PROTEIN UP12"/>
    <property type="match status" value="1"/>
</dbReference>
<dbReference type="Pfam" id="PF00582">
    <property type="entry name" value="Usp"/>
    <property type="match status" value="2"/>
</dbReference>
<dbReference type="EMBL" id="JAPDFL010000001">
    <property type="protein sequence ID" value="MCW1934496.1"/>
    <property type="molecule type" value="Genomic_DNA"/>
</dbReference>
<name>A0ABT3H3U1_9RHOB</name>
<evidence type="ECO:0000256" key="1">
    <source>
        <dbReference type="ARBA" id="ARBA00008791"/>
    </source>
</evidence>
<gene>
    <name evidence="3" type="ORF">OKW52_20125</name>
</gene>
<dbReference type="InterPro" id="IPR014729">
    <property type="entry name" value="Rossmann-like_a/b/a_fold"/>
</dbReference>
<comment type="similarity">
    <text evidence="1">Belongs to the universal stress protein A family.</text>
</comment>
<proteinExistence type="inferred from homology"/>